<keyword evidence="1" id="KW-1133">Transmembrane helix</keyword>
<evidence type="ECO:0000259" key="2">
    <source>
        <dbReference type="Pfam" id="PF09850"/>
    </source>
</evidence>
<organism evidence="3 4">
    <name type="scientific">Achromobacter spanius</name>
    <dbReference type="NCBI Taxonomy" id="217203"/>
    <lineage>
        <taxon>Bacteria</taxon>
        <taxon>Pseudomonadati</taxon>
        <taxon>Pseudomonadota</taxon>
        <taxon>Betaproteobacteria</taxon>
        <taxon>Burkholderiales</taxon>
        <taxon>Alcaligenaceae</taxon>
        <taxon>Achromobacter</taxon>
    </lineage>
</organism>
<sequence>MRLSNIWIASMELARTAITGAGTDATPDAEVVRGQLKASLDAAVERVQAHGFTAADAQASLFAVVAWIDELAMSRDWAASSSWRLAPLQRHYFSTTRAGVAFFEKLEALPDDAVEVREVYGLALLAGFSGRYTHRPPAELAEYRAALLARIAEERRMSPLDPSLPLFPQAGGRARKMAPYRRGIGPSLATFFLVVVPLCLLLGLYLYLDYRVAGEAAQVAVPTATRS</sequence>
<dbReference type="InterPro" id="IPR038522">
    <property type="entry name" value="T4/T6SS_DotU_sf"/>
</dbReference>
<evidence type="ECO:0000313" key="4">
    <source>
        <dbReference type="Proteomes" id="UP001161094"/>
    </source>
</evidence>
<dbReference type="Pfam" id="PF09850">
    <property type="entry name" value="DotU"/>
    <property type="match status" value="1"/>
</dbReference>
<dbReference type="PANTHER" id="PTHR38033">
    <property type="entry name" value="MEMBRANE PROTEIN-RELATED"/>
    <property type="match status" value="1"/>
</dbReference>
<accession>A0AA42IUL9</accession>
<feature type="transmembrane region" description="Helical" evidence="1">
    <location>
        <begin position="183"/>
        <end position="208"/>
    </location>
</feature>
<keyword evidence="1" id="KW-0472">Membrane</keyword>
<evidence type="ECO:0000256" key="1">
    <source>
        <dbReference type="SAM" id="Phobius"/>
    </source>
</evidence>
<name>A0AA42IUL9_9BURK</name>
<comment type="caution">
    <text evidence="3">The sequence shown here is derived from an EMBL/GenBank/DDBJ whole genome shotgun (WGS) entry which is preliminary data.</text>
</comment>
<protein>
    <submittedName>
        <fullName evidence="3">DotU family type IV/VI secretion system protein</fullName>
    </submittedName>
</protein>
<evidence type="ECO:0000313" key="3">
    <source>
        <dbReference type="EMBL" id="MDH0735500.1"/>
    </source>
</evidence>
<dbReference type="Gene3D" id="1.25.40.590">
    <property type="entry name" value="Type IV / VI secretion system, DotU"/>
    <property type="match status" value="1"/>
</dbReference>
<dbReference type="RefSeq" id="WP_279994358.1">
    <property type="nucleotide sequence ID" value="NZ_JAOCDZ010000003.1"/>
</dbReference>
<gene>
    <name evidence="3" type="ORF">N5D93_06745</name>
</gene>
<proteinExistence type="predicted"/>
<dbReference type="EMBL" id="JAOCDZ010000003">
    <property type="protein sequence ID" value="MDH0735500.1"/>
    <property type="molecule type" value="Genomic_DNA"/>
</dbReference>
<feature type="domain" description="Type IV / VI secretion system DotU" evidence="2">
    <location>
        <begin position="22"/>
        <end position="210"/>
    </location>
</feature>
<reference evidence="3" key="1">
    <citation type="submission" date="2022-09" db="EMBL/GenBank/DDBJ databases">
        <title>Intensive care unit water sources are persistently colonized with multi-drug resistant bacteria and are the site of extensive horizontal gene transfer of antibiotic resistance genes.</title>
        <authorList>
            <person name="Diorio-Toth L."/>
        </authorList>
    </citation>
    <scope>NUCLEOTIDE SEQUENCE</scope>
    <source>
        <strain evidence="3">GD03843</strain>
    </source>
</reference>
<dbReference type="AlphaFoldDB" id="A0AA42IUL9"/>
<dbReference type="InterPro" id="IPR017732">
    <property type="entry name" value="T4/T6SS_DotU"/>
</dbReference>
<keyword evidence="1" id="KW-0812">Transmembrane</keyword>
<dbReference type="NCBIfam" id="TIGR03349">
    <property type="entry name" value="IV_VI_DotU"/>
    <property type="match status" value="1"/>
</dbReference>
<dbReference type="PANTHER" id="PTHR38033:SF1">
    <property type="entry name" value="DOTU FAMILY TYPE IV_VI SECRETION SYSTEM PROTEIN"/>
    <property type="match status" value="1"/>
</dbReference>
<dbReference type="Proteomes" id="UP001161094">
    <property type="component" value="Unassembled WGS sequence"/>
</dbReference>